<dbReference type="InterPro" id="IPR024654">
    <property type="entry name" value="Calcineurin-like_PHP_lpxH"/>
</dbReference>
<dbReference type="GO" id="GO:0016787">
    <property type="term" value="F:hydrolase activity"/>
    <property type="evidence" value="ECO:0007669"/>
    <property type="project" value="UniProtKB-UniRule"/>
</dbReference>
<keyword evidence="2 4" id="KW-0479">Metal-binding</keyword>
<dbReference type="InterPro" id="IPR000979">
    <property type="entry name" value="Phosphodiesterase_MJ0936/Vps29"/>
</dbReference>
<gene>
    <name evidence="6" type="ORF">CK501_11445</name>
</gene>
<evidence type="ECO:0000313" key="6">
    <source>
        <dbReference type="EMBL" id="PAU79809.1"/>
    </source>
</evidence>
<protein>
    <recommendedName>
        <fullName evidence="4">Phosphoesterase</fullName>
        <ecNumber evidence="4">3.1.4.-</ecNumber>
    </recommendedName>
</protein>
<sequence>MEVSTDIGVISDTHGQVRPEALSALANCELILHIGDIGKPEVMDALTEQAQVVAIRGNVDHGDWATAYPETQELTVNGLRIQMVHRHQDITTLLPDTPCDVVLFGHSHKPFNETKDGVLYFNPGSAGPRRFSLPVTVGRLRVTDSGVEGQIQELDVPGPRKRK</sequence>
<accession>A0A2A2F5A2</accession>
<dbReference type="SUPFAM" id="SSF56300">
    <property type="entry name" value="Metallo-dependent phosphatases"/>
    <property type="match status" value="1"/>
</dbReference>
<dbReference type="InterPro" id="IPR029052">
    <property type="entry name" value="Metallo-depent_PP-like"/>
</dbReference>
<dbReference type="Pfam" id="PF12850">
    <property type="entry name" value="Metallophos_2"/>
    <property type="match status" value="1"/>
</dbReference>
<comment type="cofactor">
    <cofactor evidence="4">
        <name>a divalent metal cation</name>
        <dbReference type="ChEBI" id="CHEBI:60240"/>
    </cofactor>
</comment>
<dbReference type="Gene3D" id="3.60.21.10">
    <property type="match status" value="1"/>
</dbReference>
<dbReference type="GO" id="GO:0046872">
    <property type="term" value="F:metal ion binding"/>
    <property type="evidence" value="ECO:0007669"/>
    <property type="project" value="UniProtKB-KW"/>
</dbReference>
<evidence type="ECO:0000256" key="3">
    <source>
        <dbReference type="ARBA" id="ARBA00022801"/>
    </source>
</evidence>
<evidence type="ECO:0000259" key="5">
    <source>
        <dbReference type="Pfam" id="PF12850"/>
    </source>
</evidence>
<dbReference type="PROSITE" id="PS01269">
    <property type="entry name" value="UPF0025"/>
    <property type="match status" value="1"/>
</dbReference>
<dbReference type="OrthoDB" id="9785951at2"/>
<dbReference type="AlphaFoldDB" id="A0A2A2F5A2"/>
<name>A0A2A2F5A2_9GAMM</name>
<reference evidence="6 7" key="1">
    <citation type="submission" date="2017-08" db="EMBL/GenBank/DDBJ databases">
        <title>Halovibrio sewagensis sp. nov., isolated from wastewater of high salinity.</title>
        <authorList>
            <person name="Dong X."/>
            <person name="Zhang G."/>
        </authorList>
    </citation>
    <scope>NUCLEOTIDE SEQUENCE [LARGE SCALE GENOMIC DNA]</scope>
    <source>
        <strain evidence="6 7">YL5-2</strain>
    </source>
</reference>
<dbReference type="EMBL" id="NSKD01000005">
    <property type="protein sequence ID" value="PAU79809.1"/>
    <property type="molecule type" value="Genomic_DNA"/>
</dbReference>
<proteinExistence type="inferred from homology"/>
<feature type="domain" description="Calcineurin-like phosphoesterase" evidence="5">
    <location>
        <begin position="7"/>
        <end position="144"/>
    </location>
</feature>
<dbReference type="InterPro" id="IPR020935">
    <property type="entry name" value="PdiEstase_YfcE_CS"/>
</dbReference>
<comment type="caution">
    <text evidence="6">The sequence shown here is derived from an EMBL/GenBank/DDBJ whole genome shotgun (WGS) entry which is preliminary data.</text>
</comment>
<dbReference type="RefSeq" id="WP_095617879.1">
    <property type="nucleotide sequence ID" value="NZ_NSKD01000005.1"/>
</dbReference>
<evidence type="ECO:0000256" key="1">
    <source>
        <dbReference type="ARBA" id="ARBA00008950"/>
    </source>
</evidence>
<comment type="similarity">
    <text evidence="1 4">Belongs to the metallophosphoesterase superfamily. YfcE family.</text>
</comment>
<evidence type="ECO:0000256" key="2">
    <source>
        <dbReference type="ARBA" id="ARBA00022723"/>
    </source>
</evidence>
<dbReference type="Proteomes" id="UP000218896">
    <property type="component" value="Unassembled WGS sequence"/>
</dbReference>
<dbReference type="NCBIfam" id="TIGR00040">
    <property type="entry name" value="yfcE"/>
    <property type="match status" value="1"/>
</dbReference>
<keyword evidence="3" id="KW-0378">Hydrolase</keyword>
<dbReference type="EC" id="3.1.4.-" evidence="4"/>
<organism evidence="6 7">
    <name type="scientific">Halovibrio salipaludis</name>
    <dbReference type="NCBI Taxonomy" id="2032626"/>
    <lineage>
        <taxon>Bacteria</taxon>
        <taxon>Pseudomonadati</taxon>
        <taxon>Pseudomonadota</taxon>
        <taxon>Gammaproteobacteria</taxon>
        <taxon>Oceanospirillales</taxon>
        <taxon>Halomonadaceae</taxon>
        <taxon>Halovibrio</taxon>
    </lineage>
</organism>
<evidence type="ECO:0000256" key="4">
    <source>
        <dbReference type="RuleBase" id="RU362039"/>
    </source>
</evidence>
<evidence type="ECO:0000313" key="7">
    <source>
        <dbReference type="Proteomes" id="UP000218896"/>
    </source>
</evidence>
<keyword evidence="7" id="KW-1185">Reference proteome</keyword>
<dbReference type="PANTHER" id="PTHR11124">
    <property type="entry name" value="VACUOLAR SORTING PROTEIN VPS29"/>
    <property type="match status" value="1"/>
</dbReference>